<evidence type="ECO:0000256" key="1">
    <source>
        <dbReference type="SAM" id="MobiDB-lite"/>
    </source>
</evidence>
<feature type="compositionally biased region" description="Polar residues" evidence="1">
    <location>
        <begin position="21"/>
        <end position="33"/>
    </location>
</feature>
<feature type="compositionally biased region" description="Low complexity" evidence="1">
    <location>
        <begin position="47"/>
        <end position="103"/>
    </location>
</feature>
<dbReference type="InParanoid" id="A0A5J5EWF4"/>
<dbReference type="EMBL" id="VXIS01000104">
    <property type="protein sequence ID" value="KAA8904810.1"/>
    <property type="molecule type" value="Genomic_DNA"/>
</dbReference>
<dbReference type="OrthoDB" id="5422415at2759"/>
<name>A0A5J5EWF4_9PEZI</name>
<keyword evidence="3" id="KW-1185">Reference proteome</keyword>
<feature type="region of interest" description="Disordered" evidence="1">
    <location>
        <begin position="1"/>
        <end position="111"/>
    </location>
</feature>
<gene>
    <name evidence="2" type="ORF">FN846DRAFT_20178</name>
</gene>
<feature type="compositionally biased region" description="Pro residues" evidence="1">
    <location>
        <begin position="158"/>
        <end position="167"/>
    </location>
</feature>
<accession>A0A5J5EWF4</accession>
<evidence type="ECO:0000313" key="3">
    <source>
        <dbReference type="Proteomes" id="UP000326924"/>
    </source>
</evidence>
<protein>
    <submittedName>
        <fullName evidence="2">Uncharacterized protein</fullName>
    </submittedName>
</protein>
<sequence length="460" mass="49177">MAPPAPAPAQAQFHRFRLSEFQRSGTPSGSPAGQCSRFRVSDFIPYGSNSGAGADGQQQQQQQQQQPQVNGAAPPAQGPAANSNASPRQTQPRQPQQPAPGTGSYSVLHMDIEASQPQHTSTLVASTGGRGILQKIPMKPPPAQNSLQSPLNGQQPRPIVPAPPPPVSAQHMPSPVVKFDPSQYPEDVRWELARVVGNIQTNPTEFTGLVVNALLTNPSLQDNSLLRHIGALFPQLPPAPPAPPPEADPEKPVKRKRGRPPTKNKPPQVSTGAGSIQPAPAPVNSMGPPVITVIPSRKDKDVMQTCTRCLKPFNPAWRPTPASDPSSEATCAVRHPYPDFQTGLVVSLPTRKRNNYKTTWRWRCCGREVQSQSDEVNVLPRKEDDKTGGWCFVGKHTTEPGVREKFGLKPGKGKMIDEVADITDSTVEGARKKAKLDSGTAVTVDTSAAVSAPASGVATK</sequence>
<feature type="compositionally biased region" description="Pro residues" evidence="1">
    <location>
        <begin position="235"/>
        <end position="246"/>
    </location>
</feature>
<evidence type="ECO:0000313" key="2">
    <source>
        <dbReference type="EMBL" id="KAA8904810.1"/>
    </source>
</evidence>
<reference evidence="2 3" key="1">
    <citation type="submission" date="2019-09" db="EMBL/GenBank/DDBJ databases">
        <title>Draft genome of the ectomycorrhizal ascomycete Sphaerosporella brunnea.</title>
        <authorList>
            <consortium name="DOE Joint Genome Institute"/>
            <person name="Benucci G.M."/>
            <person name="Marozzi G."/>
            <person name="Antonielli L."/>
            <person name="Sanchez S."/>
            <person name="Marco P."/>
            <person name="Wang X."/>
            <person name="Falini L.B."/>
            <person name="Barry K."/>
            <person name="Haridas S."/>
            <person name="Lipzen A."/>
            <person name="Labutti K."/>
            <person name="Grigoriev I.V."/>
            <person name="Murat C."/>
            <person name="Martin F."/>
            <person name="Albertini E."/>
            <person name="Donnini D."/>
            <person name="Bonito G."/>
        </authorList>
    </citation>
    <scope>NUCLEOTIDE SEQUENCE [LARGE SCALE GENOMIC DNA]</scope>
    <source>
        <strain evidence="2 3">Sb_GMNB300</strain>
    </source>
</reference>
<proteinExistence type="predicted"/>
<dbReference type="Proteomes" id="UP000326924">
    <property type="component" value="Unassembled WGS sequence"/>
</dbReference>
<dbReference type="AlphaFoldDB" id="A0A5J5EWF4"/>
<feature type="compositionally biased region" description="Basic residues" evidence="1">
    <location>
        <begin position="253"/>
        <end position="262"/>
    </location>
</feature>
<feature type="compositionally biased region" description="Polar residues" evidence="1">
    <location>
        <begin position="144"/>
        <end position="154"/>
    </location>
</feature>
<feature type="region of interest" description="Disordered" evidence="1">
    <location>
        <begin position="235"/>
        <end position="288"/>
    </location>
</feature>
<feature type="region of interest" description="Disordered" evidence="1">
    <location>
        <begin position="139"/>
        <end position="178"/>
    </location>
</feature>
<feature type="compositionally biased region" description="Polar residues" evidence="1">
    <location>
        <begin position="265"/>
        <end position="274"/>
    </location>
</feature>
<comment type="caution">
    <text evidence="2">The sequence shown here is derived from an EMBL/GenBank/DDBJ whole genome shotgun (WGS) entry which is preliminary data.</text>
</comment>
<organism evidence="2 3">
    <name type="scientific">Sphaerosporella brunnea</name>
    <dbReference type="NCBI Taxonomy" id="1250544"/>
    <lineage>
        <taxon>Eukaryota</taxon>
        <taxon>Fungi</taxon>
        <taxon>Dikarya</taxon>
        <taxon>Ascomycota</taxon>
        <taxon>Pezizomycotina</taxon>
        <taxon>Pezizomycetes</taxon>
        <taxon>Pezizales</taxon>
        <taxon>Pyronemataceae</taxon>
        <taxon>Sphaerosporella</taxon>
    </lineage>
</organism>